<keyword evidence="2" id="KW-0645">Protease</keyword>
<evidence type="ECO:0000313" key="2">
    <source>
        <dbReference type="EMBL" id="UPL47828.1"/>
    </source>
</evidence>
<keyword evidence="2" id="KW-0378">Hydrolase</keyword>
<accession>A0ABY4J4R1</accession>
<organism evidence="2 3">
    <name type="scientific">Hymenobacter sublimis</name>
    <dbReference type="NCBI Taxonomy" id="2933777"/>
    <lineage>
        <taxon>Bacteria</taxon>
        <taxon>Pseudomonadati</taxon>
        <taxon>Bacteroidota</taxon>
        <taxon>Cytophagia</taxon>
        <taxon>Cytophagales</taxon>
        <taxon>Hymenobacteraceae</taxon>
        <taxon>Hymenobacter</taxon>
    </lineage>
</organism>
<dbReference type="EMBL" id="CP095848">
    <property type="protein sequence ID" value="UPL47828.1"/>
    <property type="molecule type" value="Genomic_DNA"/>
</dbReference>
<gene>
    <name evidence="2" type="ORF">MWH26_11545</name>
</gene>
<name>A0ABY4J4R1_9BACT</name>
<reference evidence="2 3" key="1">
    <citation type="submission" date="2022-04" db="EMBL/GenBank/DDBJ databases">
        <title>Hymenobacter sp. isolated from the air.</title>
        <authorList>
            <person name="Won M."/>
            <person name="Lee C.-M."/>
            <person name="Woen H.-Y."/>
            <person name="Kwon S.-W."/>
        </authorList>
    </citation>
    <scope>NUCLEOTIDE SEQUENCE [LARGE SCALE GENOMIC DNA]</scope>
    <source>
        <strain evidence="3">5516 S-25</strain>
    </source>
</reference>
<protein>
    <submittedName>
        <fullName evidence="2">DUF922 domain-containing Zn-dependent protease</fullName>
    </submittedName>
</protein>
<dbReference type="RefSeq" id="WP_244696772.1">
    <property type="nucleotide sequence ID" value="NZ_CP095848.1"/>
</dbReference>
<keyword evidence="1" id="KW-0732">Signal</keyword>
<dbReference type="Pfam" id="PF06037">
    <property type="entry name" value="DUF922"/>
    <property type="match status" value="1"/>
</dbReference>
<proteinExistence type="predicted"/>
<evidence type="ECO:0000256" key="1">
    <source>
        <dbReference type="SAM" id="SignalP"/>
    </source>
</evidence>
<dbReference type="GO" id="GO:0006508">
    <property type="term" value="P:proteolysis"/>
    <property type="evidence" value="ECO:0007669"/>
    <property type="project" value="UniProtKB-KW"/>
</dbReference>
<keyword evidence="3" id="KW-1185">Reference proteome</keyword>
<feature type="chain" id="PRO_5047154348" evidence="1">
    <location>
        <begin position="24"/>
        <end position="189"/>
    </location>
</feature>
<sequence length="189" mass="21542">MLFPLSLPLLLSFFTAGQGPAAAAPAAKPAPARLEWRADRQLTWEDFKSRPTSDRLAALTSSTIDAKVGCVDYVFSAQVQAVFVPTESWVRDPKRATPALLRHEQVHFDLTEVHARLLRQKLSLVKFDCEKLQPAFSNITKMAFLTWQREEARYDQETNHGLNLPRQQAWEQQVQQKLQQLQAFALVKQ</sequence>
<dbReference type="GO" id="GO:0008233">
    <property type="term" value="F:peptidase activity"/>
    <property type="evidence" value="ECO:0007669"/>
    <property type="project" value="UniProtKB-KW"/>
</dbReference>
<dbReference type="InterPro" id="IPR010321">
    <property type="entry name" value="DUF922"/>
</dbReference>
<evidence type="ECO:0000313" key="3">
    <source>
        <dbReference type="Proteomes" id="UP000829647"/>
    </source>
</evidence>
<feature type="signal peptide" evidence="1">
    <location>
        <begin position="1"/>
        <end position="23"/>
    </location>
</feature>
<dbReference type="Proteomes" id="UP000829647">
    <property type="component" value="Chromosome"/>
</dbReference>